<evidence type="ECO:0000256" key="2">
    <source>
        <dbReference type="RuleBase" id="RU003457"/>
    </source>
</evidence>
<evidence type="ECO:0000256" key="3">
    <source>
        <dbReference type="SAM" id="SignalP"/>
    </source>
</evidence>
<reference evidence="6 7" key="1">
    <citation type="journal article" date="2015" name="Plant Cell">
        <title>Oil accumulation by the oleaginous diatom Fistulifera solaris as revealed by the genome and transcriptome.</title>
        <authorList>
            <person name="Tanaka T."/>
            <person name="Maeda Y."/>
            <person name="Veluchamy A."/>
            <person name="Tanaka M."/>
            <person name="Abida H."/>
            <person name="Marechal E."/>
            <person name="Bowler C."/>
            <person name="Muto M."/>
            <person name="Sunaga Y."/>
            <person name="Tanaka M."/>
            <person name="Yoshino T."/>
            <person name="Taniguchi T."/>
            <person name="Fukuda Y."/>
            <person name="Nemoto M."/>
            <person name="Matsumoto M."/>
            <person name="Wong P.S."/>
            <person name="Aburatani S."/>
            <person name="Fujibuchi W."/>
        </authorList>
    </citation>
    <scope>NUCLEOTIDE SEQUENCE [LARGE SCALE GENOMIC DNA]</scope>
    <source>
        <strain evidence="6 7">JPCC DA0580</strain>
    </source>
</reference>
<dbReference type="Proteomes" id="UP000198406">
    <property type="component" value="Unassembled WGS sequence"/>
</dbReference>
<dbReference type="InterPro" id="IPR012093">
    <property type="entry name" value="Pirin"/>
</dbReference>
<keyword evidence="7" id="KW-1185">Reference proteome</keyword>
<evidence type="ECO:0008006" key="8">
    <source>
        <dbReference type="Google" id="ProtNLM"/>
    </source>
</evidence>
<dbReference type="OrthoDB" id="198735at2759"/>
<dbReference type="InterPro" id="IPR003829">
    <property type="entry name" value="Pirin_N_dom"/>
</dbReference>
<comment type="caution">
    <text evidence="6">The sequence shown here is derived from an EMBL/GenBank/DDBJ whole genome shotgun (WGS) entry which is preliminary data.</text>
</comment>
<proteinExistence type="inferred from homology"/>
<feature type="signal peptide" evidence="3">
    <location>
        <begin position="1"/>
        <end position="17"/>
    </location>
</feature>
<protein>
    <recommendedName>
        <fullName evidence="8">Pirin N-terminal domain-containing protein</fullName>
    </recommendedName>
</protein>
<evidence type="ECO:0000313" key="7">
    <source>
        <dbReference type="Proteomes" id="UP000198406"/>
    </source>
</evidence>
<feature type="domain" description="Pirin N-terminal" evidence="4">
    <location>
        <begin position="115"/>
        <end position="234"/>
    </location>
</feature>
<dbReference type="PANTHER" id="PTHR13903:SF8">
    <property type="entry name" value="PIRIN"/>
    <property type="match status" value="1"/>
</dbReference>
<gene>
    <name evidence="6" type="ORF">FisN_2Hh177</name>
</gene>
<dbReference type="Pfam" id="PF02678">
    <property type="entry name" value="Pirin"/>
    <property type="match status" value="1"/>
</dbReference>
<dbReference type="InterPro" id="IPR008778">
    <property type="entry name" value="Pirin_C_dom"/>
</dbReference>
<dbReference type="Pfam" id="PF05726">
    <property type="entry name" value="Pirin_C"/>
    <property type="match status" value="1"/>
</dbReference>
<name>A0A1Z5KK00_FISSO</name>
<feature type="domain" description="Pirin C-terminal" evidence="5">
    <location>
        <begin position="289"/>
        <end position="395"/>
    </location>
</feature>
<organism evidence="6 7">
    <name type="scientific">Fistulifera solaris</name>
    <name type="common">Oleaginous diatom</name>
    <dbReference type="NCBI Taxonomy" id="1519565"/>
    <lineage>
        <taxon>Eukaryota</taxon>
        <taxon>Sar</taxon>
        <taxon>Stramenopiles</taxon>
        <taxon>Ochrophyta</taxon>
        <taxon>Bacillariophyta</taxon>
        <taxon>Bacillariophyceae</taxon>
        <taxon>Bacillariophycidae</taxon>
        <taxon>Naviculales</taxon>
        <taxon>Naviculaceae</taxon>
        <taxon>Fistulifera</taxon>
    </lineage>
</organism>
<evidence type="ECO:0000256" key="1">
    <source>
        <dbReference type="ARBA" id="ARBA00008416"/>
    </source>
</evidence>
<dbReference type="EMBL" id="BDSP01000242">
    <property type="protein sequence ID" value="GAX26402.1"/>
    <property type="molecule type" value="Genomic_DNA"/>
</dbReference>
<dbReference type="SUPFAM" id="SSF51182">
    <property type="entry name" value="RmlC-like cupins"/>
    <property type="match status" value="1"/>
</dbReference>
<dbReference type="CDD" id="cd02247">
    <property type="entry name" value="cupin_pirin_C"/>
    <property type="match status" value="1"/>
</dbReference>
<keyword evidence="3" id="KW-0732">Signal</keyword>
<evidence type="ECO:0000259" key="5">
    <source>
        <dbReference type="Pfam" id="PF05726"/>
    </source>
</evidence>
<dbReference type="InterPro" id="IPR011051">
    <property type="entry name" value="RmlC_Cupin_sf"/>
</dbReference>
<evidence type="ECO:0000313" key="6">
    <source>
        <dbReference type="EMBL" id="GAX26402.1"/>
    </source>
</evidence>
<dbReference type="InterPro" id="IPR014710">
    <property type="entry name" value="RmlC-like_jellyroll"/>
</dbReference>
<sequence length="422" mass="47336">MKFVFLLLCIWLTEADAFATTSFRLHRPSYHGMAEQPAEHTAEARAESSITTKKENVSLSRPVARVETFARLPVWPVVNGVVLWMIQQLFGAATAAAWEDWITGRVCPNFFAYPETSPFVMLVHHCHSFAAWDPIRCLQATFFPEGFSAHLHAGFVTVTYILDGGFVHRDSVGVRQTYGNALHSENHGVLTGNTEHKHTQWLHTGSGILHEEMFDNTIRSWWKPTRQELYQLWLNVPISEKMNEPMTVLLGGSEETPLIQDATSRTLVLAGNFAGTTAAAPIHSPLCILHVQIEPGGTWIYNEEPHFETALLYVRKGNGLACAETPIPVHSVAYIEPGIQGPIVLQNTDRDTVVDFLFLAGDPLREPCVSSGSMVLSNSLEINQAYSDYQRGMFGMPWSHKLSDDEWKKHIEANPQRTNLFR</sequence>
<evidence type="ECO:0000259" key="4">
    <source>
        <dbReference type="Pfam" id="PF02678"/>
    </source>
</evidence>
<dbReference type="AlphaFoldDB" id="A0A1Z5KK00"/>
<dbReference type="Gene3D" id="2.60.120.10">
    <property type="entry name" value="Jelly Rolls"/>
    <property type="match status" value="1"/>
</dbReference>
<comment type="similarity">
    <text evidence="1 2">Belongs to the pirin family.</text>
</comment>
<accession>A0A1Z5KK00</accession>
<feature type="chain" id="PRO_5012961502" description="Pirin N-terminal domain-containing protein" evidence="3">
    <location>
        <begin position="18"/>
        <end position="422"/>
    </location>
</feature>
<dbReference type="InParanoid" id="A0A1Z5KK00"/>
<dbReference type="PANTHER" id="PTHR13903">
    <property type="entry name" value="PIRIN-RELATED"/>
    <property type="match status" value="1"/>
</dbReference>